<dbReference type="STRING" id="1893.SAMN02787144_104234"/>
<evidence type="ECO:0000313" key="3">
    <source>
        <dbReference type="EMBL" id="SFY44104.1"/>
    </source>
</evidence>
<dbReference type="PANTHER" id="PTHR40761">
    <property type="entry name" value="CONSERVED INTEGRAL MEMBRANE ALANINE VALINE AND LEUCINE RICH PROTEIN-RELATED"/>
    <property type="match status" value="1"/>
</dbReference>
<sequence>MNATVIAVALSLVSAAAYASAAVAQARLAGRTEPDAGVLRLLGRGAWWSAVALNAGGALLHVAAPLDCHVQKRPTYGPGFSS</sequence>
<keyword evidence="1" id="KW-0472">Membrane</keyword>
<keyword evidence="1" id="KW-1133">Transmembrane helix</keyword>
<organism evidence="3 4">
    <name type="scientific">Streptomyces atratus</name>
    <dbReference type="NCBI Taxonomy" id="1893"/>
    <lineage>
        <taxon>Bacteria</taxon>
        <taxon>Bacillati</taxon>
        <taxon>Actinomycetota</taxon>
        <taxon>Actinomycetes</taxon>
        <taxon>Kitasatosporales</taxon>
        <taxon>Streptomycetaceae</taxon>
        <taxon>Streptomyces</taxon>
    </lineage>
</organism>
<gene>
    <name evidence="3" type="ORF">SAMN02787144_104234</name>
</gene>
<feature type="signal peptide" evidence="2">
    <location>
        <begin position="1"/>
        <end position="21"/>
    </location>
</feature>
<accession>A0A1K2FAA3</accession>
<evidence type="ECO:0000256" key="2">
    <source>
        <dbReference type="SAM" id="SignalP"/>
    </source>
</evidence>
<feature type="transmembrane region" description="Helical" evidence="1">
    <location>
        <begin position="45"/>
        <end position="64"/>
    </location>
</feature>
<dbReference type="EMBL" id="FPJO01000042">
    <property type="protein sequence ID" value="SFY44104.1"/>
    <property type="molecule type" value="Genomic_DNA"/>
</dbReference>
<evidence type="ECO:0000313" key="4">
    <source>
        <dbReference type="Proteomes" id="UP000181909"/>
    </source>
</evidence>
<keyword evidence="1" id="KW-0812">Transmembrane</keyword>
<dbReference type="Proteomes" id="UP000181909">
    <property type="component" value="Unassembled WGS sequence"/>
</dbReference>
<feature type="chain" id="PRO_5013267327" evidence="2">
    <location>
        <begin position="22"/>
        <end position="82"/>
    </location>
</feature>
<evidence type="ECO:0000256" key="1">
    <source>
        <dbReference type="SAM" id="Phobius"/>
    </source>
</evidence>
<dbReference type="PANTHER" id="PTHR40761:SF1">
    <property type="entry name" value="CONSERVED INTEGRAL MEMBRANE ALANINE VALINE AND LEUCINE RICH PROTEIN-RELATED"/>
    <property type="match status" value="1"/>
</dbReference>
<proteinExistence type="predicted"/>
<reference evidence="3 4" key="1">
    <citation type="submission" date="2016-11" db="EMBL/GenBank/DDBJ databases">
        <authorList>
            <person name="Jaros S."/>
            <person name="Januszkiewicz K."/>
            <person name="Wedrychowicz H."/>
        </authorList>
    </citation>
    <scope>NUCLEOTIDE SEQUENCE [LARGE SCALE GENOMIC DNA]</scope>
    <source>
        <strain evidence="3 4">OK807</strain>
    </source>
</reference>
<keyword evidence="2" id="KW-0732">Signal</keyword>
<protein>
    <submittedName>
        <fullName evidence="3">Uncharacterized protein</fullName>
    </submittedName>
</protein>
<dbReference type="AlphaFoldDB" id="A0A1K2FAA3"/>
<name>A0A1K2FAA3_STRAR</name>